<dbReference type="SMART" id="SM00721">
    <property type="entry name" value="BAR"/>
    <property type="match status" value="1"/>
</dbReference>
<keyword evidence="10" id="KW-1185">Reference proteome</keyword>
<keyword evidence="3 6" id="KW-0728">SH3 domain</keyword>
<dbReference type="InterPro" id="IPR004148">
    <property type="entry name" value="BAR_dom"/>
</dbReference>
<evidence type="ECO:0000259" key="8">
    <source>
        <dbReference type="PROSITE" id="PS51021"/>
    </source>
</evidence>
<reference evidence="9 10" key="1">
    <citation type="submission" date="2020-10" db="EMBL/GenBank/DDBJ databases">
        <authorList>
            <person name="Klimov P.B."/>
            <person name="Dyachkov S.M."/>
            <person name="Chetverikov P.E."/>
        </authorList>
    </citation>
    <scope>NUCLEOTIDE SEQUENCE [LARGE SCALE GENOMIC DNA]</scope>
    <source>
        <strain evidence="9">BMOC 18-1129-001#AD2665</strain>
        <tissue evidence="9">Entire mites</tissue>
    </source>
</reference>
<evidence type="ECO:0000313" key="9">
    <source>
        <dbReference type="EMBL" id="KAG9510488.1"/>
    </source>
</evidence>
<dbReference type="SMART" id="SM00326">
    <property type="entry name" value="SH3"/>
    <property type="match status" value="1"/>
</dbReference>
<keyword evidence="4" id="KW-0175">Coiled coil</keyword>
<gene>
    <name evidence="9" type="primary">EndoA</name>
    <name evidence="9" type="ORF">GZH46_00966</name>
</gene>
<evidence type="ECO:0000313" key="10">
    <source>
        <dbReference type="Proteomes" id="UP000825002"/>
    </source>
</evidence>
<dbReference type="SUPFAM" id="SSF50044">
    <property type="entry name" value="SH3-domain"/>
    <property type="match status" value="1"/>
</dbReference>
<dbReference type="PROSITE" id="PS50002">
    <property type="entry name" value="SH3"/>
    <property type="match status" value="1"/>
</dbReference>
<dbReference type="PANTHER" id="PTHR14167">
    <property type="entry name" value="SH3 DOMAIN-CONTAINING"/>
    <property type="match status" value="1"/>
</dbReference>
<dbReference type="Proteomes" id="UP000825002">
    <property type="component" value="Unassembled WGS sequence"/>
</dbReference>
<dbReference type="InterPro" id="IPR050384">
    <property type="entry name" value="Endophilin_SH3RF"/>
</dbReference>
<comment type="subcellular location">
    <subcellularLocation>
        <location evidence="1">Membrane</location>
        <topology evidence="1">Peripheral membrane protein</topology>
    </subcellularLocation>
</comment>
<dbReference type="PROSITE" id="PS51021">
    <property type="entry name" value="BAR"/>
    <property type="match status" value="1"/>
</dbReference>
<evidence type="ECO:0000256" key="2">
    <source>
        <dbReference type="ARBA" id="ARBA00006697"/>
    </source>
</evidence>
<feature type="domain" description="BAR" evidence="8">
    <location>
        <begin position="19"/>
        <end position="250"/>
    </location>
</feature>
<name>A0ABQ7SAR9_9ACAR</name>
<protein>
    <submittedName>
        <fullName evidence="9">Endophilin-A</fullName>
    </submittedName>
</protein>
<dbReference type="Pfam" id="PF03114">
    <property type="entry name" value="BAR"/>
    <property type="match status" value="1"/>
</dbReference>
<evidence type="ECO:0000256" key="6">
    <source>
        <dbReference type="PROSITE-ProRule" id="PRU00192"/>
    </source>
</evidence>
<feature type="domain" description="SH3" evidence="7">
    <location>
        <begin position="331"/>
        <end position="394"/>
    </location>
</feature>
<dbReference type="CDD" id="cd07592">
    <property type="entry name" value="BAR_Endophilin_A"/>
    <property type="match status" value="1"/>
</dbReference>
<evidence type="ECO:0000256" key="4">
    <source>
        <dbReference type="ARBA" id="ARBA00023054"/>
    </source>
</evidence>
<dbReference type="InterPro" id="IPR001452">
    <property type="entry name" value="SH3_domain"/>
</dbReference>
<evidence type="ECO:0000256" key="3">
    <source>
        <dbReference type="ARBA" id="ARBA00022443"/>
    </source>
</evidence>
<evidence type="ECO:0000256" key="1">
    <source>
        <dbReference type="ARBA" id="ARBA00004170"/>
    </source>
</evidence>
<accession>A0ABQ7SAR9</accession>
<organism evidence="9 10">
    <name type="scientific">Fragariocoptes setiger</name>
    <dbReference type="NCBI Taxonomy" id="1670756"/>
    <lineage>
        <taxon>Eukaryota</taxon>
        <taxon>Metazoa</taxon>
        <taxon>Ecdysozoa</taxon>
        <taxon>Arthropoda</taxon>
        <taxon>Chelicerata</taxon>
        <taxon>Arachnida</taxon>
        <taxon>Acari</taxon>
        <taxon>Acariformes</taxon>
        <taxon>Trombidiformes</taxon>
        <taxon>Prostigmata</taxon>
        <taxon>Eupodina</taxon>
        <taxon>Eriophyoidea</taxon>
        <taxon>Phytoptidae</taxon>
        <taxon>Fragariocoptes</taxon>
    </lineage>
</organism>
<dbReference type="PANTHER" id="PTHR14167:SF81">
    <property type="entry name" value="ENDOPHILIN-A"/>
    <property type="match status" value="1"/>
</dbReference>
<dbReference type="Gene3D" id="1.20.1270.60">
    <property type="entry name" value="Arfaptin homology (AH) domain/BAR domain"/>
    <property type="match status" value="1"/>
</dbReference>
<dbReference type="SUPFAM" id="SSF103657">
    <property type="entry name" value="BAR/IMD domain-like"/>
    <property type="match status" value="1"/>
</dbReference>
<sequence length="406" mass="45988">MAFLPGLKKQLNKANQFMSEKIGGVEGTKLNEEYTEMERKTDLTVELVDELISKTKEYLQPNPATRSKMMMNAKVGQNTRARNYAQPEGILGETILRIAHRFGEDSPYVRSLMETGEAFKQMAEIKYALEDDIKQDFLEPLVLLQSKDLRDVVHHRKKLESRRLDFDCKKRRRAKGASIPDEEIKMAEDKFEESFNMASQGMHNLLQNDVEQISQLSALVEALRDYHKQCGTIFEGLSEKLSGLKEESAERQHSDYVPKKLKELNLNSGIDTSDETNPHIDTNNTNHGTLFGTFNSDFGDIISKRSLSNFYTSADKNHKVVVPSGNDEAHKNCGFCVALYDFTAESPGELSFSEGQVIKLYKQVDENWFEGSIATPQGNQEGIFPVQYVQVTQPIPDHNEDSSKDS</sequence>
<dbReference type="Pfam" id="PF00018">
    <property type="entry name" value="SH3_1"/>
    <property type="match status" value="1"/>
</dbReference>
<dbReference type="PRINTS" id="PR00452">
    <property type="entry name" value="SH3DOMAIN"/>
</dbReference>
<comment type="similarity">
    <text evidence="2">Belongs to the endophilin family.</text>
</comment>
<dbReference type="Gene3D" id="2.30.30.40">
    <property type="entry name" value="SH3 Domains"/>
    <property type="match status" value="1"/>
</dbReference>
<evidence type="ECO:0000259" key="7">
    <source>
        <dbReference type="PROSITE" id="PS50002"/>
    </source>
</evidence>
<dbReference type="InterPro" id="IPR036028">
    <property type="entry name" value="SH3-like_dom_sf"/>
</dbReference>
<evidence type="ECO:0000256" key="5">
    <source>
        <dbReference type="ARBA" id="ARBA00023136"/>
    </source>
</evidence>
<proteinExistence type="inferred from homology"/>
<dbReference type="InterPro" id="IPR027267">
    <property type="entry name" value="AH/BAR_dom_sf"/>
</dbReference>
<keyword evidence="5" id="KW-0472">Membrane</keyword>
<comment type="caution">
    <text evidence="9">The sequence shown here is derived from an EMBL/GenBank/DDBJ whole genome shotgun (WGS) entry which is preliminary data.</text>
</comment>
<dbReference type="EMBL" id="JAIFTH010000133">
    <property type="protein sequence ID" value="KAG9510488.1"/>
    <property type="molecule type" value="Genomic_DNA"/>
</dbReference>